<gene>
    <name evidence="1" type="ORF">OUZ56_028117</name>
</gene>
<reference evidence="1 2" key="1">
    <citation type="journal article" date="2023" name="Nucleic Acids Res.">
        <title>The hologenome of Daphnia magna reveals possible DNA methylation and microbiome-mediated evolution of the host genome.</title>
        <authorList>
            <person name="Chaturvedi A."/>
            <person name="Li X."/>
            <person name="Dhandapani V."/>
            <person name="Marshall H."/>
            <person name="Kissane S."/>
            <person name="Cuenca-Cambronero M."/>
            <person name="Asole G."/>
            <person name="Calvet F."/>
            <person name="Ruiz-Romero M."/>
            <person name="Marangio P."/>
            <person name="Guigo R."/>
            <person name="Rago D."/>
            <person name="Mirbahai L."/>
            <person name="Eastwood N."/>
            <person name="Colbourne J.K."/>
            <person name="Zhou J."/>
            <person name="Mallon E."/>
            <person name="Orsini L."/>
        </authorList>
    </citation>
    <scope>NUCLEOTIDE SEQUENCE [LARGE SCALE GENOMIC DNA]</scope>
    <source>
        <strain evidence="1">LRV0_1</strain>
    </source>
</reference>
<keyword evidence="2" id="KW-1185">Reference proteome</keyword>
<protein>
    <submittedName>
        <fullName evidence="1">Uncharacterized protein</fullName>
    </submittedName>
</protein>
<sequence length="112" mass="13299">MAEEGFKRGGELDLFKLSSPSWWYRVVVHPPQIDGYPWYDKCMFYSIFKVGVKLLAVKRSMTLSWIVMELEEYRCTIPDMDTGSVAYRIRFDDIHNRRLDEDPGNWRNLAED</sequence>
<organism evidence="1 2">
    <name type="scientific">Daphnia magna</name>
    <dbReference type="NCBI Taxonomy" id="35525"/>
    <lineage>
        <taxon>Eukaryota</taxon>
        <taxon>Metazoa</taxon>
        <taxon>Ecdysozoa</taxon>
        <taxon>Arthropoda</taxon>
        <taxon>Crustacea</taxon>
        <taxon>Branchiopoda</taxon>
        <taxon>Diplostraca</taxon>
        <taxon>Cladocera</taxon>
        <taxon>Anomopoda</taxon>
        <taxon>Daphniidae</taxon>
        <taxon>Daphnia</taxon>
    </lineage>
</organism>
<name>A0ABR0B2X1_9CRUS</name>
<comment type="caution">
    <text evidence="1">The sequence shown here is derived from an EMBL/GenBank/DDBJ whole genome shotgun (WGS) entry which is preliminary data.</text>
</comment>
<dbReference type="Proteomes" id="UP001234178">
    <property type="component" value="Unassembled WGS sequence"/>
</dbReference>
<accession>A0ABR0B2X1</accession>
<dbReference type="EMBL" id="JAOYFB010000040">
    <property type="protein sequence ID" value="KAK4036046.1"/>
    <property type="molecule type" value="Genomic_DNA"/>
</dbReference>
<evidence type="ECO:0000313" key="1">
    <source>
        <dbReference type="EMBL" id="KAK4036046.1"/>
    </source>
</evidence>
<evidence type="ECO:0000313" key="2">
    <source>
        <dbReference type="Proteomes" id="UP001234178"/>
    </source>
</evidence>
<proteinExistence type="predicted"/>